<dbReference type="EC" id="3.4.23.-" evidence="1"/>
<dbReference type="InterPro" id="IPR005081">
    <property type="entry name" value="SpoIIGA"/>
</dbReference>
<comment type="similarity">
    <text evidence="1">Belongs to the peptidase U4 family.</text>
</comment>
<keyword evidence="1" id="KW-1003">Cell membrane</keyword>
<evidence type="ECO:0000256" key="2">
    <source>
        <dbReference type="SAM" id="Phobius"/>
    </source>
</evidence>
<feature type="transmembrane region" description="Helical" evidence="2">
    <location>
        <begin position="6"/>
        <end position="27"/>
    </location>
</feature>
<dbReference type="PIRSF" id="PIRSF018571">
    <property type="entry name" value="SpoIIGA"/>
    <property type="match status" value="1"/>
</dbReference>
<comment type="subcellular location">
    <subcellularLocation>
        <location evidence="1">Cell membrane</location>
    </subcellularLocation>
</comment>
<dbReference type="NCBIfam" id="TIGR02854">
    <property type="entry name" value="spore_II_GA"/>
    <property type="match status" value="1"/>
</dbReference>
<keyword evidence="1 2" id="KW-0472">Membrane</keyword>
<evidence type="ECO:0000313" key="3">
    <source>
        <dbReference type="EMBL" id="MFD2616963.1"/>
    </source>
</evidence>
<accession>A0ABW5PQ52</accession>
<comment type="function">
    <text evidence="1">Probable aspartic protease that is responsible for the proteolytic cleavage of the RNA polymerase sigma E factor (SigE/spoIIGB) to yield the active peptide in the mother cell during sporulation. Responds to a signal from the forespore that is triggered by the extracellular signal protein SpoIIR.</text>
</comment>
<keyword evidence="2" id="KW-0812">Transmembrane</keyword>
<evidence type="ECO:0000256" key="1">
    <source>
        <dbReference type="PIRNR" id="PIRNR018571"/>
    </source>
</evidence>
<organism evidence="3 4">
    <name type="scientific">Terrilactibacillus laevilacticus</name>
    <dbReference type="NCBI Taxonomy" id="1380157"/>
    <lineage>
        <taxon>Bacteria</taxon>
        <taxon>Bacillati</taxon>
        <taxon>Bacillota</taxon>
        <taxon>Bacilli</taxon>
        <taxon>Bacillales</taxon>
        <taxon>Bacillaceae</taxon>
        <taxon>Terrilactibacillus</taxon>
    </lineage>
</organism>
<dbReference type="Proteomes" id="UP001597458">
    <property type="component" value="Unassembled WGS sequence"/>
</dbReference>
<comment type="caution">
    <text evidence="3">The sequence shown here is derived from an EMBL/GenBank/DDBJ whole genome shotgun (WGS) entry which is preliminary data.</text>
</comment>
<keyword evidence="1" id="KW-0378">Hydrolase</keyword>
<dbReference type="EMBL" id="JBHUMR010000008">
    <property type="protein sequence ID" value="MFD2616963.1"/>
    <property type="molecule type" value="Genomic_DNA"/>
</dbReference>
<dbReference type="Pfam" id="PF03419">
    <property type="entry name" value="Peptidase_U4"/>
    <property type="match status" value="1"/>
</dbReference>
<feature type="transmembrane region" description="Helical" evidence="2">
    <location>
        <begin position="62"/>
        <end position="81"/>
    </location>
</feature>
<keyword evidence="1" id="KW-0645">Protease</keyword>
<comment type="subunit">
    <text evidence="1">Self-associates. Interacts with SigE. Interacts with SpoIIR.</text>
</comment>
<evidence type="ECO:0000313" key="4">
    <source>
        <dbReference type="Proteomes" id="UP001597458"/>
    </source>
</evidence>
<keyword evidence="1" id="KW-0064">Aspartyl protease</keyword>
<sequence>MTIYLDVIWFLNFCIDYLLLKLTVIILKRQVRSWRLWLGTLLASSIVILLFTPLSIIFDHPIGKFLFSALIILLVFGYHRFSTFLQNIFAFYFVAFGIGGGLFAAHYFFQSNSSYADQTLFSTLSYGDPISWLFVVIGFPSLWLFSKKRFDQVVVRKWQHSTYADVYISFLDKLITAKGIIDSGNKLYDPLTRVPVMFLNSSTCKSFFPDSIIQEGVDLQNADLSDELRSKLTVIPYRTVSGKTQLITAFRPDEVILFHEGQRIKAPKILVALTNQNLSGEGDFNSILHPDMLLHGKIIETAS</sequence>
<feature type="transmembrane region" description="Helical" evidence="2">
    <location>
        <begin position="88"/>
        <end position="109"/>
    </location>
</feature>
<keyword evidence="4" id="KW-1185">Reference proteome</keyword>
<protein>
    <recommendedName>
        <fullName evidence="1">Sporulation sigma-E factor-processing peptidase</fullName>
        <ecNumber evidence="1">3.4.23.-</ecNumber>
    </recommendedName>
    <alternativeName>
        <fullName evidence="1">Membrane-associated aspartic protease</fullName>
    </alternativeName>
    <alternativeName>
        <fullName evidence="1">Stage II sporulation protein GA</fullName>
    </alternativeName>
</protein>
<gene>
    <name evidence="3" type="primary">spoIIGA</name>
    <name evidence="3" type="ORF">ACFSTF_06510</name>
</gene>
<proteinExistence type="inferred from homology"/>
<keyword evidence="1" id="KW-0749">Sporulation</keyword>
<name>A0ABW5PQ52_9BACI</name>
<dbReference type="RefSeq" id="WP_141189201.1">
    <property type="nucleotide sequence ID" value="NZ_JBHUMR010000008.1"/>
</dbReference>
<feature type="transmembrane region" description="Helical" evidence="2">
    <location>
        <begin position="129"/>
        <end position="146"/>
    </location>
</feature>
<feature type="transmembrane region" description="Helical" evidence="2">
    <location>
        <begin position="34"/>
        <end position="56"/>
    </location>
</feature>
<reference evidence="4" key="1">
    <citation type="journal article" date="2019" name="Int. J. Syst. Evol. Microbiol.">
        <title>The Global Catalogue of Microorganisms (GCM) 10K type strain sequencing project: providing services to taxonomists for standard genome sequencing and annotation.</title>
        <authorList>
            <consortium name="The Broad Institute Genomics Platform"/>
            <consortium name="The Broad Institute Genome Sequencing Center for Infectious Disease"/>
            <person name="Wu L."/>
            <person name="Ma J."/>
        </authorList>
    </citation>
    <scope>NUCLEOTIDE SEQUENCE [LARGE SCALE GENOMIC DNA]</scope>
    <source>
        <strain evidence="4">TISTR 2241</strain>
    </source>
</reference>
<keyword evidence="2" id="KW-1133">Transmembrane helix</keyword>